<proteinExistence type="predicted"/>
<evidence type="ECO:0000256" key="2">
    <source>
        <dbReference type="SAM" id="Phobius"/>
    </source>
</evidence>
<feature type="transmembrane region" description="Helical" evidence="2">
    <location>
        <begin position="212"/>
        <end position="231"/>
    </location>
</feature>
<evidence type="ECO:0000313" key="5">
    <source>
        <dbReference type="Proteomes" id="UP001595833"/>
    </source>
</evidence>
<dbReference type="RefSeq" id="WP_344036864.1">
    <property type="nucleotide sequence ID" value="NZ_BAAAKE010000005.1"/>
</dbReference>
<name>A0ABV9XV81_9PSEU</name>
<dbReference type="Proteomes" id="UP001595833">
    <property type="component" value="Unassembled WGS sequence"/>
</dbReference>
<sequence length="240" mass="24107">MRKTARAFLAAALLTAIPAAAAATAAAARSDDSRASVVVGDVRLDQPGDACDAVGLPGDETALPPDAHRANGPYLDVVAFPPGLAVTGVVVANGEAYHLYPAATLHDLPWEGLRAPLDQDDRVPAVAHWFACAITVATTSPTTDRTAATSLDAPVTSPNGAVRPVPTTTAPRIGATTARTATTATPTTTTATPTPTTAPAANTALAATGTDLAEPVTTGLALLAAGLALLVTGRARRARR</sequence>
<feature type="chain" id="PRO_5046831791" description="LPXTG-motif cell wall-anchored protein" evidence="3">
    <location>
        <begin position="22"/>
        <end position="240"/>
    </location>
</feature>
<evidence type="ECO:0000256" key="3">
    <source>
        <dbReference type="SAM" id="SignalP"/>
    </source>
</evidence>
<keyword evidence="2" id="KW-0472">Membrane</keyword>
<reference evidence="5" key="1">
    <citation type="journal article" date="2019" name="Int. J. Syst. Evol. Microbiol.">
        <title>The Global Catalogue of Microorganisms (GCM) 10K type strain sequencing project: providing services to taxonomists for standard genome sequencing and annotation.</title>
        <authorList>
            <consortium name="The Broad Institute Genomics Platform"/>
            <consortium name="The Broad Institute Genome Sequencing Center for Infectious Disease"/>
            <person name="Wu L."/>
            <person name="Ma J."/>
        </authorList>
    </citation>
    <scope>NUCLEOTIDE SEQUENCE [LARGE SCALE GENOMIC DNA]</scope>
    <source>
        <strain evidence="5">KCTC 12848</strain>
    </source>
</reference>
<evidence type="ECO:0000256" key="1">
    <source>
        <dbReference type="SAM" id="MobiDB-lite"/>
    </source>
</evidence>
<feature type="signal peptide" evidence="3">
    <location>
        <begin position="1"/>
        <end position="21"/>
    </location>
</feature>
<keyword evidence="3" id="KW-0732">Signal</keyword>
<keyword evidence="5" id="KW-1185">Reference proteome</keyword>
<feature type="region of interest" description="Disordered" evidence="1">
    <location>
        <begin position="180"/>
        <end position="199"/>
    </location>
</feature>
<keyword evidence="2" id="KW-1133">Transmembrane helix</keyword>
<organism evidence="4 5">
    <name type="scientific">Saccharothrix xinjiangensis</name>
    <dbReference type="NCBI Taxonomy" id="204798"/>
    <lineage>
        <taxon>Bacteria</taxon>
        <taxon>Bacillati</taxon>
        <taxon>Actinomycetota</taxon>
        <taxon>Actinomycetes</taxon>
        <taxon>Pseudonocardiales</taxon>
        <taxon>Pseudonocardiaceae</taxon>
        <taxon>Saccharothrix</taxon>
    </lineage>
</organism>
<comment type="caution">
    <text evidence="4">The sequence shown here is derived from an EMBL/GenBank/DDBJ whole genome shotgun (WGS) entry which is preliminary data.</text>
</comment>
<protein>
    <recommendedName>
        <fullName evidence="6">LPXTG-motif cell wall-anchored protein</fullName>
    </recommendedName>
</protein>
<evidence type="ECO:0000313" key="4">
    <source>
        <dbReference type="EMBL" id="MFC5053991.1"/>
    </source>
</evidence>
<keyword evidence="2" id="KW-0812">Transmembrane</keyword>
<evidence type="ECO:0008006" key="6">
    <source>
        <dbReference type="Google" id="ProtNLM"/>
    </source>
</evidence>
<feature type="region of interest" description="Disordered" evidence="1">
    <location>
        <begin position="142"/>
        <end position="169"/>
    </location>
</feature>
<dbReference type="EMBL" id="JBHSJB010000007">
    <property type="protein sequence ID" value="MFC5053991.1"/>
    <property type="molecule type" value="Genomic_DNA"/>
</dbReference>
<gene>
    <name evidence="4" type="ORF">ACFPFM_09510</name>
</gene>
<accession>A0ABV9XV81</accession>